<name>E9HLC9_DAPPU</name>
<dbReference type="EMBL" id="GL732678">
    <property type="protein sequence ID" value="EFX67451.1"/>
    <property type="molecule type" value="Genomic_DNA"/>
</dbReference>
<protein>
    <submittedName>
        <fullName evidence="2">Uncharacterized protein</fullName>
    </submittedName>
</protein>
<feature type="compositionally biased region" description="Basic and acidic residues" evidence="1">
    <location>
        <begin position="54"/>
        <end position="75"/>
    </location>
</feature>
<reference evidence="2 3" key="1">
    <citation type="journal article" date="2011" name="Science">
        <title>The ecoresponsive genome of Daphnia pulex.</title>
        <authorList>
            <person name="Colbourne J.K."/>
            <person name="Pfrender M.E."/>
            <person name="Gilbert D."/>
            <person name="Thomas W.K."/>
            <person name="Tucker A."/>
            <person name="Oakley T.H."/>
            <person name="Tokishita S."/>
            <person name="Aerts A."/>
            <person name="Arnold G.J."/>
            <person name="Basu M.K."/>
            <person name="Bauer D.J."/>
            <person name="Caceres C.E."/>
            <person name="Carmel L."/>
            <person name="Casola C."/>
            <person name="Choi J.H."/>
            <person name="Detter J.C."/>
            <person name="Dong Q."/>
            <person name="Dusheyko S."/>
            <person name="Eads B.D."/>
            <person name="Frohlich T."/>
            <person name="Geiler-Samerotte K.A."/>
            <person name="Gerlach D."/>
            <person name="Hatcher P."/>
            <person name="Jogdeo S."/>
            <person name="Krijgsveld J."/>
            <person name="Kriventseva E.V."/>
            <person name="Kultz D."/>
            <person name="Laforsch C."/>
            <person name="Lindquist E."/>
            <person name="Lopez J."/>
            <person name="Manak J.R."/>
            <person name="Muller J."/>
            <person name="Pangilinan J."/>
            <person name="Patwardhan R.P."/>
            <person name="Pitluck S."/>
            <person name="Pritham E.J."/>
            <person name="Rechtsteiner A."/>
            <person name="Rho M."/>
            <person name="Rogozin I.B."/>
            <person name="Sakarya O."/>
            <person name="Salamov A."/>
            <person name="Schaack S."/>
            <person name="Shapiro H."/>
            <person name="Shiga Y."/>
            <person name="Skalitzky C."/>
            <person name="Smith Z."/>
            <person name="Souvorov A."/>
            <person name="Sung W."/>
            <person name="Tang Z."/>
            <person name="Tsuchiya D."/>
            <person name="Tu H."/>
            <person name="Vos H."/>
            <person name="Wang M."/>
            <person name="Wolf Y.I."/>
            <person name="Yamagata H."/>
            <person name="Yamada T."/>
            <person name="Ye Y."/>
            <person name="Shaw J.R."/>
            <person name="Andrews J."/>
            <person name="Crease T.J."/>
            <person name="Tang H."/>
            <person name="Lucas S.M."/>
            <person name="Robertson H.M."/>
            <person name="Bork P."/>
            <person name="Koonin E.V."/>
            <person name="Zdobnov E.M."/>
            <person name="Grigoriev I.V."/>
            <person name="Lynch M."/>
            <person name="Boore J.L."/>
        </authorList>
    </citation>
    <scope>NUCLEOTIDE SEQUENCE [LARGE SCALE GENOMIC DNA]</scope>
</reference>
<dbReference type="AlphaFoldDB" id="E9HLC9"/>
<evidence type="ECO:0000313" key="2">
    <source>
        <dbReference type="EMBL" id="EFX67451.1"/>
    </source>
</evidence>
<dbReference type="Proteomes" id="UP000000305">
    <property type="component" value="Unassembled WGS sequence"/>
</dbReference>
<gene>
    <name evidence="2" type="ORF">DAPPUDRAFT_331053</name>
</gene>
<keyword evidence="3" id="KW-1185">Reference proteome</keyword>
<feature type="region of interest" description="Disordered" evidence="1">
    <location>
        <begin position="50"/>
        <end position="75"/>
    </location>
</feature>
<evidence type="ECO:0000256" key="1">
    <source>
        <dbReference type="SAM" id="MobiDB-lite"/>
    </source>
</evidence>
<dbReference type="HOGENOM" id="CLU_1322084_0_0_1"/>
<dbReference type="InParanoid" id="E9HLC9"/>
<sequence>MVEDALFVRAYPLPPKRCSGSFTDYPWEEEEDNGDNDYVQSLCLVDCPDSDLNESNRSEEMSFSEHSENRSFSEGDIKSEYDDTVELEHPLIDDQSLSEGDIEDNIESEYNDTVELEQEIHDDQPDAVEANASFSEEELEDSLLTDGSSDFGDFFVYEHDISADVLMIFPVFASKFVKKDEFPTIGQEIKGIFTKPVSMCGITKSGTV</sequence>
<organism evidence="2 3">
    <name type="scientific">Daphnia pulex</name>
    <name type="common">Water flea</name>
    <dbReference type="NCBI Taxonomy" id="6669"/>
    <lineage>
        <taxon>Eukaryota</taxon>
        <taxon>Metazoa</taxon>
        <taxon>Ecdysozoa</taxon>
        <taxon>Arthropoda</taxon>
        <taxon>Crustacea</taxon>
        <taxon>Branchiopoda</taxon>
        <taxon>Diplostraca</taxon>
        <taxon>Cladocera</taxon>
        <taxon>Anomopoda</taxon>
        <taxon>Daphniidae</taxon>
        <taxon>Daphnia</taxon>
    </lineage>
</organism>
<proteinExistence type="predicted"/>
<evidence type="ECO:0000313" key="3">
    <source>
        <dbReference type="Proteomes" id="UP000000305"/>
    </source>
</evidence>
<dbReference type="KEGG" id="dpx:DAPPUDRAFT_331053"/>
<accession>E9HLC9</accession>